<evidence type="ECO:0000256" key="2">
    <source>
        <dbReference type="SAM" id="Phobius"/>
    </source>
</evidence>
<proteinExistence type="inferred from homology"/>
<dbReference type="NCBIfam" id="TIGR01167">
    <property type="entry name" value="LPXTG_anchor"/>
    <property type="match status" value="1"/>
</dbReference>
<keyword evidence="2" id="KW-1133">Transmembrane helix</keyword>
<keyword evidence="2" id="KW-0472">Membrane</keyword>
<gene>
    <name evidence="4" type="ORF">AVDCRST_MAG77-4595</name>
</gene>
<evidence type="ECO:0008006" key="5">
    <source>
        <dbReference type="Google" id="ProtNLM"/>
    </source>
</evidence>
<dbReference type="InterPro" id="IPR036423">
    <property type="entry name" value="SOD-like_Cu/Zn_dom_sf"/>
</dbReference>
<dbReference type="GO" id="GO:0046872">
    <property type="term" value="F:metal ion binding"/>
    <property type="evidence" value="ECO:0007669"/>
    <property type="project" value="InterPro"/>
</dbReference>
<evidence type="ECO:0000256" key="1">
    <source>
        <dbReference type="ARBA" id="ARBA00010457"/>
    </source>
</evidence>
<dbReference type="EMBL" id="CADCTC010000243">
    <property type="protein sequence ID" value="CAA9289680.1"/>
    <property type="molecule type" value="Genomic_DNA"/>
</dbReference>
<name>A0A6J4JX83_9CHLR</name>
<organism evidence="4">
    <name type="scientific">uncultured Chloroflexota bacterium</name>
    <dbReference type="NCBI Taxonomy" id="166587"/>
    <lineage>
        <taxon>Bacteria</taxon>
        <taxon>Bacillati</taxon>
        <taxon>Chloroflexota</taxon>
        <taxon>environmental samples</taxon>
    </lineage>
</organism>
<evidence type="ECO:0000256" key="3">
    <source>
        <dbReference type="SAM" id="SignalP"/>
    </source>
</evidence>
<dbReference type="AlphaFoldDB" id="A0A6J4JX83"/>
<feature type="transmembrane region" description="Helical" evidence="2">
    <location>
        <begin position="150"/>
        <end position="170"/>
    </location>
</feature>
<accession>A0A6J4JX83</accession>
<keyword evidence="3" id="KW-0732">Signal</keyword>
<feature type="signal peptide" evidence="3">
    <location>
        <begin position="1"/>
        <end position="19"/>
    </location>
</feature>
<sequence>MTLAAGAALTLALPAAAGAQAPRTATVNLAAVNNSGVTGTATMTDMGGNRTQVVVRLTGAQVNAAGPAHIHDGTCANPNPAPKYPLNNVQNGTSTSEVGASIAELMASPMLVNIHRTPPPAPTDTSGYMTCGNIVAGATAVPSTGGPAGAALPLLGGAGATMAAVAAFVLRRRR</sequence>
<reference evidence="4" key="1">
    <citation type="submission" date="2020-02" db="EMBL/GenBank/DDBJ databases">
        <authorList>
            <person name="Meier V. D."/>
        </authorList>
    </citation>
    <scope>NUCLEOTIDE SEQUENCE</scope>
    <source>
        <strain evidence="4">AVDCRST_MAG77</strain>
    </source>
</reference>
<protein>
    <recommendedName>
        <fullName evidence="5">CHRD domain-containing protein</fullName>
    </recommendedName>
</protein>
<keyword evidence="2" id="KW-0812">Transmembrane</keyword>
<dbReference type="GO" id="GO:0006801">
    <property type="term" value="P:superoxide metabolic process"/>
    <property type="evidence" value="ECO:0007669"/>
    <property type="project" value="InterPro"/>
</dbReference>
<comment type="similarity">
    <text evidence="1">Belongs to the Cu-Zn superoxide dismutase family.</text>
</comment>
<dbReference type="SUPFAM" id="SSF49329">
    <property type="entry name" value="Cu,Zn superoxide dismutase-like"/>
    <property type="match status" value="1"/>
</dbReference>
<evidence type="ECO:0000313" key="4">
    <source>
        <dbReference type="EMBL" id="CAA9289680.1"/>
    </source>
</evidence>
<feature type="chain" id="PRO_5026830098" description="CHRD domain-containing protein" evidence="3">
    <location>
        <begin position="20"/>
        <end position="174"/>
    </location>
</feature>